<feature type="region of interest" description="Disordered" evidence="4">
    <location>
        <begin position="178"/>
        <end position="199"/>
    </location>
</feature>
<dbReference type="InterPro" id="IPR002654">
    <property type="entry name" value="Glyco_trans_25"/>
</dbReference>
<dbReference type="PANTHER" id="PTHR10730:SF53">
    <property type="entry name" value="GLYCOSYLTRANSFERASE 25 FAMILY MEMBER"/>
    <property type="match status" value="1"/>
</dbReference>
<keyword evidence="3 6" id="KW-0808">Transferase</keyword>
<sequence>MALSLSQKSNMFSPSTRGLTLGAGGLIIILLVFLSSHSGSYNPLDIATGKSRGYDHDRLLQDASNSTLGFQKIFVISLPSRTDHRDAMSLASAFTGLEIEYVDGVTEVNEGALPPHDEKFKLSDKSYGSWRAHMNALRLIVEQNLTTALVLEDDVDWDLRIKSQMQDFGRASQLLIQPGQAGQEERDISETPRTRSHTSPYGDIDRWDLLWLGHCGSHLPQPTDDNSNPTVPLDRVVFKDDQTVPETQHLRFEFGGDALKKEYGNHTRVYSHGRRNVCNFAYGLSQQGARRFLHELAVVRLTSSTDLMFQHMCDGFKRRTRHTCLSVQPPLFESHRKVAIDAGLNNAGEDGDEGYDNEGFTPNIRWATMVNFPKLLAGETDYLDWSKDGEPRREHRAKQKAATSTGN</sequence>
<accession>A0A0F4GDC5</accession>
<organism evidence="6 7">
    <name type="scientific">Zymoseptoria brevis</name>
    <dbReference type="NCBI Taxonomy" id="1047168"/>
    <lineage>
        <taxon>Eukaryota</taxon>
        <taxon>Fungi</taxon>
        <taxon>Dikarya</taxon>
        <taxon>Ascomycota</taxon>
        <taxon>Pezizomycotina</taxon>
        <taxon>Dothideomycetes</taxon>
        <taxon>Dothideomycetidae</taxon>
        <taxon>Mycosphaerellales</taxon>
        <taxon>Mycosphaerellaceae</taxon>
        <taxon>Zymoseptoria</taxon>
    </lineage>
</organism>
<dbReference type="GO" id="GO:0016740">
    <property type="term" value="F:transferase activity"/>
    <property type="evidence" value="ECO:0007669"/>
    <property type="project" value="UniProtKB-KW"/>
</dbReference>
<evidence type="ECO:0000256" key="4">
    <source>
        <dbReference type="SAM" id="MobiDB-lite"/>
    </source>
</evidence>
<evidence type="ECO:0000256" key="2">
    <source>
        <dbReference type="ARBA" id="ARBA00022676"/>
    </source>
</evidence>
<evidence type="ECO:0000313" key="6">
    <source>
        <dbReference type="EMBL" id="KJX95391.1"/>
    </source>
</evidence>
<feature type="region of interest" description="Disordered" evidence="4">
    <location>
        <begin position="386"/>
        <end position="407"/>
    </location>
</feature>
<feature type="compositionally biased region" description="Basic and acidic residues" evidence="4">
    <location>
        <begin position="183"/>
        <end position="193"/>
    </location>
</feature>
<comment type="caution">
    <text evidence="6">The sequence shown here is derived from an EMBL/GenBank/DDBJ whole genome shotgun (WGS) entry which is preliminary data.</text>
</comment>
<evidence type="ECO:0000259" key="5">
    <source>
        <dbReference type="Pfam" id="PF01755"/>
    </source>
</evidence>
<dbReference type="CDD" id="cd06532">
    <property type="entry name" value="Glyco_transf_25"/>
    <property type="match status" value="1"/>
</dbReference>
<reference evidence="6 7" key="1">
    <citation type="submission" date="2015-03" db="EMBL/GenBank/DDBJ databases">
        <title>RNA-seq based gene annotation and comparative genomics of four Zymoseptoria species reveal species-specific pathogenicity related genes and transposable element activity.</title>
        <authorList>
            <person name="Grandaubert J."/>
            <person name="Bhattacharyya A."/>
            <person name="Stukenbrock E.H."/>
        </authorList>
    </citation>
    <scope>NUCLEOTIDE SEQUENCE [LARGE SCALE GENOMIC DNA]</scope>
    <source>
        <strain evidence="6 7">Zb18110</strain>
    </source>
</reference>
<proteinExistence type="inferred from homology"/>
<comment type="similarity">
    <text evidence="1">Belongs to the glycosyltransferase 25 family.</text>
</comment>
<dbReference type="InterPro" id="IPR050757">
    <property type="entry name" value="Collagen_mod_GT25"/>
</dbReference>
<feature type="domain" description="Glycosyl transferase family 25" evidence="5">
    <location>
        <begin position="71"/>
        <end position="168"/>
    </location>
</feature>
<dbReference type="Pfam" id="PF01755">
    <property type="entry name" value="Glyco_transf_25"/>
    <property type="match status" value="1"/>
</dbReference>
<dbReference type="EMBL" id="LAFY01004076">
    <property type="protein sequence ID" value="KJX95391.1"/>
    <property type="molecule type" value="Genomic_DNA"/>
</dbReference>
<keyword evidence="7" id="KW-1185">Reference proteome</keyword>
<gene>
    <name evidence="6" type="ORF">TI39_contig4116g00018</name>
</gene>
<name>A0A0F4GDC5_9PEZI</name>
<keyword evidence="2" id="KW-0328">Glycosyltransferase</keyword>
<dbReference type="AlphaFoldDB" id="A0A0F4GDC5"/>
<dbReference type="Proteomes" id="UP000033647">
    <property type="component" value="Unassembled WGS sequence"/>
</dbReference>
<evidence type="ECO:0000256" key="1">
    <source>
        <dbReference type="ARBA" id="ARBA00006721"/>
    </source>
</evidence>
<protein>
    <submittedName>
        <fullName evidence="6">Glycosyltransferase family 25 protein</fullName>
    </submittedName>
</protein>
<dbReference type="OrthoDB" id="47375at2759"/>
<dbReference type="PANTHER" id="PTHR10730">
    <property type="entry name" value="PROCOLLAGEN-LYSINE,2-OXOGLUTARATE 5-DIOXYGENASE/GLYCOSYLTRANSFERASE 25 FAMILY MEMBER"/>
    <property type="match status" value="1"/>
</dbReference>
<evidence type="ECO:0000313" key="7">
    <source>
        <dbReference type="Proteomes" id="UP000033647"/>
    </source>
</evidence>
<evidence type="ECO:0000256" key="3">
    <source>
        <dbReference type="ARBA" id="ARBA00022679"/>
    </source>
</evidence>